<feature type="region of interest" description="Disordered" evidence="1">
    <location>
        <begin position="58"/>
        <end position="83"/>
    </location>
</feature>
<keyword evidence="3" id="KW-1185">Reference proteome</keyword>
<protein>
    <submittedName>
        <fullName evidence="2">Uncharacterized protein</fullName>
    </submittedName>
</protein>
<sequence>MPVTTIYAHKCFTAAAANICVINLHRSDVALSRLQLCGKSILWPRFDFIRLGLSPRGRVGQNTRPSQDGLRSFSGEPSISPRG</sequence>
<evidence type="ECO:0000256" key="1">
    <source>
        <dbReference type="SAM" id="MobiDB-lite"/>
    </source>
</evidence>
<name>A0AAW1DXL3_ZOAVI</name>
<organism evidence="2 3">
    <name type="scientific">Zoarces viviparus</name>
    <name type="common">Viviparous eelpout</name>
    <name type="synonym">Blennius viviparus</name>
    <dbReference type="NCBI Taxonomy" id="48416"/>
    <lineage>
        <taxon>Eukaryota</taxon>
        <taxon>Metazoa</taxon>
        <taxon>Chordata</taxon>
        <taxon>Craniata</taxon>
        <taxon>Vertebrata</taxon>
        <taxon>Euteleostomi</taxon>
        <taxon>Actinopterygii</taxon>
        <taxon>Neopterygii</taxon>
        <taxon>Teleostei</taxon>
        <taxon>Neoteleostei</taxon>
        <taxon>Acanthomorphata</taxon>
        <taxon>Eupercaria</taxon>
        <taxon>Perciformes</taxon>
        <taxon>Cottioidei</taxon>
        <taxon>Zoarcales</taxon>
        <taxon>Zoarcidae</taxon>
        <taxon>Zoarcinae</taxon>
        <taxon>Zoarces</taxon>
    </lineage>
</organism>
<evidence type="ECO:0000313" key="3">
    <source>
        <dbReference type="Proteomes" id="UP001488805"/>
    </source>
</evidence>
<dbReference type="EMBL" id="JBCEZU010000586">
    <property type="protein sequence ID" value="KAK9514874.1"/>
    <property type="molecule type" value="Genomic_DNA"/>
</dbReference>
<evidence type="ECO:0000313" key="2">
    <source>
        <dbReference type="EMBL" id="KAK9514874.1"/>
    </source>
</evidence>
<accession>A0AAW1DXL3</accession>
<comment type="caution">
    <text evidence="2">The sequence shown here is derived from an EMBL/GenBank/DDBJ whole genome shotgun (WGS) entry which is preliminary data.</text>
</comment>
<gene>
    <name evidence="2" type="ORF">VZT92_025557</name>
</gene>
<dbReference type="Proteomes" id="UP001488805">
    <property type="component" value="Unassembled WGS sequence"/>
</dbReference>
<dbReference type="AlphaFoldDB" id="A0AAW1DXL3"/>
<reference evidence="2 3" key="1">
    <citation type="journal article" date="2024" name="Genome Biol. Evol.">
        <title>Chromosome-level genome assembly of the viviparous eelpout Zoarces viviparus.</title>
        <authorList>
            <person name="Fuhrmann N."/>
            <person name="Brasseur M.V."/>
            <person name="Bakowski C.E."/>
            <person name="Podsiadlowski L."/>
            <person name="Prost S."/>
            <person name="Krehenwinkel H."/>
            <person name="Mayer C."/>
        </authorList>
    </citation>
    <scope>NUCLEOTIDE SEQUENCE [LARGE SCALE GENOMIC DNA]</scope>
    <source>
        <strain evidence="2">NO-MEL_2022_Ind0_liver</strain>
    </source>
</reference>
<proteinExistence type="predicted"/>